<feature type="transmembrane region" description="Helical" evidence="7">
    <location>
        <begin position="12"/>
        <end position="32"/>
    </location>
</feature>
<dbReference type="RefSeq" id="WP_013608291.1">
    <property type="nucleotide sequence ID" value="NC_015152.1"/>
</dbReference>
<comment type="subcellular location">
    <subcellularLocation>
        <location evidence="1 7">Cell membrane</location>
        <topology evidence="1 7">Multi-pass membrane protein</topology>
    </subcellularLocation>
</comment>
<comment type="similarity">
    <text evidence="7">Belongs to the binding-protein-dependent transport system permease family.</text>
</comment>
<dbReference type="SUPFAM" id="SSF161098">
    <property type="entry name" value="MetI-like"/>
    <property type="match status" value="1"/>
</dbReference>
<dbReference type="Proteomes" id="UP000008466">
    <property type="component" value="Chromosome"/>
</dbReference>
<keyword evidence="3" id="KW-1003">Cell membrane</keyword>
<dbReference type="EMBL" id="CP002541">
    <property type="protein sequence ID" value="ADY14446.1"/>
    <property type="molecule type" value="Genomic_DNA"/>
</dbReference>
<evidence type="ECO:0000313" key="9">
    <source>
        <dbReference type="EMBL" id="ADY14446.1"/>
    </source>
</evidence>
<organism evidence="9 10">
    <name type="scientific">Sphaerochaeta globosa (strain ATCC BAA-1886 / DSM 22777 / Buddy)</name>
    <name type="common">Spirochaeta sp. (strain Buddy)</name>
    <dbReference type="NCBI Taxonomy" id="158189"/>
    <lineage>
        <taxon>Bacteria</taxon>
        <taxon>Pseudomonadati</taxon>
        <taxon>Spirochaetota</taxon>
        <taxon>Spirochaetia</taxon>
        <taxon>Spirochaetales</taxon>
        <taxon>Sphaerochaetaceae</taxon>
        <taxon>Sphaerochaeta</taxon>
    </lineage>
</organism>
<name>F0RT97_SPHGB</name>
<feature type="transmembrane region" description="Helical" evidence="7">
    <location>
        <begin position="109"/>
        <end position="133"/>
    </location>
</feature>
<protein>
    <submittedName>
        <fullName evidence="9">ABC-type transporter, integral membrane subunit</fullName>
    </submittedName>
</protein>
<evidence type="ECO:0000256" key="2">
    <source>
        <dbReference type="ARBA" id="ARBA00022448"/>
    </source>
</evidence>
<dbReference type="AlphaFoldDB" id="F0RT97"/>
<evidence type="ECO:0000256" key="7">
    <source>
        <dbReference type="RuleBase" id="RU363032"/>
    </source>
</evidence>
<evidence type="ECO:0000256" key="1">
    <source>
        <dbReference type="ARBA" id="ARBA00004651"/>
    </source>
</evidence>
<dbReference type="GO" id="GO:0055085">
    <property type="term" value="P:transmembrane transport"/>
    <property type="evidence" value="ECO:0007669"/>
    <property type="project" value="InterPro"/>
</dbReference>
<gene>
    <name evidence="9" type="ordered locus">SpiBuddy_2635</name>
</gene>
<evidence type="ECO:0000259" key="8">
    <source>
        <dbReference type="PROSITE" id="PS50928"/>
    </source>
</evidence>
<feature type="transmembrane region" description="Helical" evidence="7">
    <location>
        <begin position="145"/>
        <end position="169"/>
    </location>
</feature>
<feature type="domain" description="ABC transmembrane type-1" evidence="8">
    <location>
        <begin position="74"/>
        <end position="266"/>
    </location>
</feature>
<dbReference type="OrthoDB" id="9773467at2"/>
<proteinExistence type="inferred from homology"/>
<keyword evidence="5 7" id="KW-1133">Transmembrane helix</keyword>
<keyword evidence="6 7" id="KW-0472">Membrane</keyword>
<dbReference type="KEGG" id="sbu:SpiBuddy_2635"/>
<dbReference type="GO" id="GO:0005886">
    <property type="term" value="C:plasma membrane"/>
    <property type="evidence" value="ECO:0007669"/>
    <property type="project" value="UniProtKB-SubCell"/>
</dbReference>
<feature type="transmembrane region" description="Helical" evidence="7">
    <location>
        <begin position="190"/>
        <end position="211"/>
    </location>
</feature>
<evidence type="ECO:0000256" key="4">
    <source>
        <dbReference type="ARBA" id="ARBA00022692"/>
    </source>
</evidence>
<keyword evidence="4 7" id="KW-0812">Transmembrane</keyword>
<dbReference type="InterPro" id="IPR000515">
    <property type="entry name" value="MetI-like"/>
</dbReference>
<dbReference type="PROSITE" id="PS50928">
    <property type="entry name" value="ABC_TM1"/>
    <property type="match status" value="1"/>
</dbReference>
<dbReference type="eggNOG" id="COG0395">
    <property type="taxonomic scope" value="Bacteria"/>
</dbReference>
<dbReference type="InterPro" id="IPR035906">
    <property type="entry name" value="MetI-like_sf"/>
</dbReference>
<keyword evidence="10" id="KW-1185">Reference proteome</keyword>
<dbReference type="HOGENOM" id="CLU_016047_1_1_12"/>
<reference evidence="10" key="1">
    <citation type="submission" date="2011-02" db="EMBL/GenBank/DDBJ databases">
        <title>Complete sequence of Spirochaeta sp. Buddy.</title>
        <authorList>
            <person name="Lucas S."/>
            <person name="Copeland A."/>
            <person name="Lapidus A."/>
            <person name="Cheng J.-F."/>
            <person name="Goodwin L."/>
            <person name="Pitluck S."/>
            <person name="Zeytun A."/>
            <person name="Detter J.C."/>
            <person name="Han C."/>
            <person name="Tapia R."/>
            <person name="Land M."/>
            <person name="Hauser L."/>
            <person name="Kyrpides N."/>
            <person name="Ivanova N."/>
            <person name="Mikhailova N."/>
            <person name="Pagani I."/>
            <person name="Ritalahti K.M."/>
            <person name="Loeffler F.E."/>
            <person name="Woyke T."/>
        </authorList>
    </citation>
    <scope>NUCLEOTIDE SEQUENCE [LARGE SCALE GENOMIC DNA]</scope>
    <source>
        <strain evidence="10">ATCC BAA-1886 / DSM 22777 / Buddy</strain>
    </source>
</reference>
<evidence type="ECO:0000256" key="5">
    <source>
        <dbReference type="ARBA" id="ARBA00022989"/>
    </source>
</evidence>
<feature type="transmembrane region" description="Helical" evidence="7">
    <location>
        <begin position="248"/>
        <end position="266"/>
    </location>
</feature>
<feature type="transmembrane region" description="Helical" evidence="7">
    <location>
        <begin position="73"/>
        <end position="97"/>
    </location>
</feature>
<dbReference type="Pfam" id="PF00528">
    <property type="entry name" value="BPD_transp_1"/>
    <property type="match status" value="1"/>
</dbReference>
<dbReference type="Gene3D" id="1.10.3720.10">
    <property type="entry name" value="MetI-like"/>
    <property type="match status" value="1"/>
</dbReference>
<dbReference type="STRING" id="158189.SpiBuddy_2635"/>
<evidence type="ECO:0000256" key="3">
    <source>
        <dbReference type="ARBA" id="ARBA00022475"/>
    </source>
</evidence>
<dbReference type="PANTHER" id="PTHR43744:SF6">
    <property type="entry name" value="ABC TRANSPORTER PERMEASE PROTEIN YESQ-RELATED"/>
    <property type="match status" value="1"/>
</dbReference>
<dbReference type="CDD" id="cd06261">
    <property type="entry name" value="TM_PBP2"/>
    <property type="match status" value="1"/>
</dbReference>
<evidence type="ECO:0000256" key="6">
    <source>
        <dbReference type="ARBA" id="ARBA00023136"/>
    </source>
</evidence>
<feature type="transmembrane region" description="Helical" evidence="7">
    <location>
        <begin position="217"/>
        <end position="236"/>
    </location>
</feature>
<accession>F0RT97</accession>
<keyword evidence="2 7" id="KW-0813">Transport</keyword>
<evidence type="ECO:0000313" key="10">
    <source>
        <dbReference type="Proteomes" id="UP000008466"/>
    </source>
</evidence>
<sequence>MIKRKTPVAKFLSYFFLIVLAYIMTYPLLWMIGAAFKSNEEIFGTIGLLPKNPMFGAFTEGWKGSGQYGFSTFLYNTFLMVIPTVIFTAISATLIGYGFARFEFPFKKTLFTIMLSTMMLPATVILIPRYIFFRNLGWLDSYLPFIVPAMLGCFPFFNFMMVQFFRGLPLELDESGKLDGCNSFIILKDLLLPLCKSAIFSVIVFQFVWTWNDFLNVLIYISSVAKYPVALGLRMTMDISTEFNWNQILAMSLISIAPPIVLFFAAQKYFVEGIATTGMKA</sequence>
<dbReference type="PANTHER" id="PTHR43744">
    <property type="entry name" value="ABC TRANSPORTER PERMEASE PROTEIN MG189-RELATED-RELATED"/>
    <property type="match status" value="1"/>
</dbReference>